<dbReference type="Pfam" id="PF03781">
    <property type="entry name" value="FGE-sulfatase"/>
    <property type="match status" value="1"/>
</dbReference>
<feature type="compositionally biased region" description="Polar residues" evidence="4">
    <location>
        <begin position="294"/>
        <end position="312"/>
    </location>
</feature>
<dbReference type="PROSITE" id="PS50011">
    <property type="entry name" value="PROTEIN_KINASE_DOM"/>
    <property type="match status" value="1"/>
</dbReference>
<dbReference type="CDD" id="cd14014">
    <property type="entry name" value="STKc_PknB_like"/>
    <property type="match status" value="1"/>
</dbReference>
<dbReference type="PANTHER" id="PTHR23150:SF19">
    <property type="entry name" value="FORMYLGLYCINE-GENERATING ENZYME"/>
    <property type="match status" value="1"/>
</dbReference>
<feature type="compositionally biased region" description="Basic and acidic residues" evidence="4">
    <location>
        <begin position="688"/>
        <end position="702"/>
    </location>
</feature>
<dbReference type="InterPro" id="IPR005532">
    <property type="entry name" value="SUMF_dom"/>
</dbReference>
<dbReference type="EMBL" id="CP036279">
    <property type="protein sequence ID" value="QDU64430.1"/>
    <property type="molecule type" value="Genomic_DNA"/>
</dbReference>
<dbReference type="PROSITE" id="PS00108">
    <property type="entry name" value="PROTEIN_KINASE_ST"/>
    <property type="match status" value="1"/>
</dbReference>
<sequence>MSSDSANSNNNCMDRAPDIPGFRILRPIGSGGMGDVFLAKQDSLGRSVAIKVLRPIQGTDLESQQTRFQREARILGQLSHQHVVAVFDQGMVDASPYLVMEFLDGGSLRRKFPKEGLLPVSESRRLLRAIADAVIYLHSQHILYRDLKPENILLGSEGEVKLGDFGIAVSKAEIGELTGTSVLGTESYLAPEQRYHLPVDERADQYSLAFVAYEMLTGRLPLGVLKPPSARSVQLTEDVDRVLLRGLQEEPEDRFASVEEFARELDAALAAIPEPASSPNPTFGNYENPGAADTASSPQNLTDTTRSDTSTGEVLVPPRSRFQRILPWLVAVIAIAVVADVLLELRRENSVAPPNPGNDVAKVAKNKPQANVPAPANKPANKPTAPSPAAKTAPPEAEKPKEGKAPYHFTQYRWRKHLDIPVEKKNSIGMTMILIPPGVFQMGSEDSDKERLLKMLPPIDAQQQQKRDQYVVSETPKHSVRISQPFYLGAHEVTRGQFRQFVERTGFTSEALSKGKNTDALTPMAWWVKSKQLTDDCPATNVNWHEAQAFCEWLSKKEGKTYALPTEAEWEYACRANSSDEFYWGNKWHDFKDHAWVGDVKGTLKPVGLLQPNAYGLYDMIGNAFEWTADRYSPNYYSKSPNTDPKGPSSGEERSVRGGATNTFMSRTRPASRYSTPPSGRWNLHGFRVKEVIPRGDSKTEQ</sequence>
<feature type="region of interest" description="Disordered" evidence="4">
    <location>
        <begin position="637"/>
        <end position="702"/>
    </location>
</feature>
<dbReference type="InterPro" id="IPR011009">
    <property type="entry name" value="Kinase-like_dom_sf"/>
</dbReference>
<evidence type="ECO:0000256" key="3">
    <source>
        <dbReference type="PROSITE-ProRule" id="PRU10141"/>
    </source>
</evidence>
<feature type="domain" description="Protein kinase" evidence="5">
    <location>
        <begin position="22"/>
        <end position="269"/>
    </location>
</feature>
<keyword evidence="1 3" id="KW-0547">Nucleotide-binding</keyword>
<keyword evidence="7" id="KW-1185">Reference proteome</keyword>
<dbReference type="PROSITE" id="PS00107">
    <property type="entry name" value="PROTEIN_KINASE_ATP"/>
    <property type="match status" value="1"/>
</dbReference>
<dbReference type="InterPro" id="IPR051043">
    <property type="entry name" value="Sulfatase_Mod_Factor_Kinase"/>
</dbReference>
<keyword evidence="6" id="KW-0418">Kinase</keyword>
<dbReference type="InterPro" id="IPR042095">
    <property type="entry name" value="SUMF_sf"/>
</dbReference>
<dbReference type="Gene3D" id="3.90.1580.10">
    <property type="entry name" value="paralog of FGE (formylglycine-generating enzyme)"/>
    <property type="match status" value="1"/>
</dbReference>
<keyword evidence="2 3" id="KW-0067">ATP-binding</keyword>
<evidence type="ECO:0000259" key="5">
    <source>
        <dbReference type="PROSITE" id="PS50011"/>
    </source>
</evidence>
<feature type="region of interest" description="Disordered" evidence="4">
    <location>
        <begin position="369"/>
        <end position="406"/>
    </location>
</feature>
<organism evidence="6 7">
    <name type="scientific">Kolteria novifilia</name>
    <dbReference type="NCBI Taxonomy" id="2527975"/>
    <lineage>
        <taxon>Bacteria</taxon>
        <taxon>Pseudomonadati</taxon>
        <taxon>Planctomycetota</taxon>
        <taxon>Planctomycetia</taxon>
        <taxon>Kolteriales</taxon>
        <taxon>Kolteriaceae</taxon>
        <taxon>Kolteria</taxon>
    </lineage>
</organism>
<keyword evidence="6" id="KW-0808">Transferase</keyword>
<evidence type="ECO:0000313" key="7">
    <source>
        <dbReference type="Proteomes" id="UP000317093"/>
    </source>
</evidence>
<dbReference type="KEGG" id="knv:Pan216_53200"/>
<dbReference type="InterPro" id="IPR017441">
    <property type="entry name" value="Protein_kinase_ATP_BS"/>
</dbReference>
<accession>A0A518BBR8</accession>
<dbReference type="SUPFAM" id="SSF56112">
    <property type="entry name" value="Protein kinase-like (PK-like)"/>
    <property type="match status" value="1"/>
</dbReference>
<dbReference type="PANTHER" id="PTHR23150">
    <property type="entry name" value="SULFATASE MODIFYING FACTOR 1, 2"/>
    <property type="match status" value="1"/>
</dbReference>
<dbReference type="EC" id="2.7.11.1" evidence="6"/>
<dbReference type="GO" id="GO:0120147">
    <property type="term" value="F:formylglycine-generating oxidase activity"/>
    <property type="evidence" value="ECO:0007669"/>
    <property type="project" value="TreeGrafter"/>
</dbReference>
<dbReference type="Gene3D" id="1.10.510.10">
    <property type="entry name" value="Transferase(Phosphotransferase) domain 1"/>
    <property type="match status" value="1"/>
</dbReference>
<protein>
    <submittedName>
        <fullName evidence="6">Serine/threonine-protein kinase StkP</fullName>
        <ecNumber evidence="6">2.7.11.1</ecNumber>
    </submittedName>
</protein>
<gene>
    <name evidence="6" type="primary">stkP_5</name>
    <name evidence="6" type="ORF">Pan216_53200</name>
</gene>
<dbReference type="Gene3D" id="3.30.200.20">
    <property type="entry name" value="Phosphorylase Kinase, domain 1"/>
    <property type="match status" value="1"/>
</dbReference>
<dbReference type="Pfam" id="PF00069">
    <property type="entry name" value="Pkinase"/>
    <property type="match status" value="1"/>
</dbReference>
<dbReference type="GO" id="GO:0005524">
    <property type="term" value="F:ATP binding"/>
    <property type="evidence" value="ECO:0007669"/>
    <property type="project" value="UniProtKB-UniRule"/>
</dbReference>
<feature type="binding site" evidence="3">
    <location>
        <position position="51"/>
    </location>
    <ligand>
        <name>ATP</name>
        <dbReference type="ChEBI" id="CHEBI:30616"/>
    </ligand>
</feature>
<dbReference type="GO" id="GO:0004674">
    <property type="term" value="F:protein serine/threonine kinase activity"/>
    <property type="evidence" value="ECO:0007669"/>
    <property type="project" value="UniProtKB-EC"/>
</dbReference>
<name>A0A518BBR8_9BACT</name>
<evidence type="ECO:0000256" key="4">
    <source>
        <dbReference type="SAM" id="MobiDB-lite"/>
    </source>
</evidence>
<dbReference type="InterPro" id="IPR008271">
    <property type="entry name" value="Ser/Thr_kinase_AS"/>
</dbReference>
<dbReference type="SUPFAM" id="SSF56436">
    <property type="entry name" value="C-type lectin-like"/>
    <property type="match status" value="1"/>
</dbReference>
<dbReference type="Proteomes" id="UP000317093">
    <property type="component" value="Chromosome"/>
</dbReference>
<feature type="region of interest" description="Disordered" evidence="4">
    <location>
        <begin position="273"/>
        <end position="314"/>
    </location>
</feature>
<dbReference type="InterPro" id="IPR016187">
    <property type="entry name" value="CTDL_fold"/>
</dbReference>
<feature type="compositionally biased region" description="Low complexity" evidence="4">
    <location>
        <begin position="369"/>
        <end position="395"/>
    </location>
</feature>
<evidence type="ECO:0000256" key="2">
    <source>
        <dbReference type="ARBA" id="ARBA00022840"/>
    </source>
</evidence>
<dbReference type="AlphaFoldDB" id="A0A518BBR8"/>
<evidence type="ECO:0000313" key="6">
    <source>
        <dbReference type="EMBL" id="QDU64430.1"/>
    </source>
</evidence>
<feature type="compositionally biased region" description="Basic and acidic residues" evidence="4">
    <location>
        <begin position="396"/>
        <end position="405"/>
    </location>
</feature>
<proteinExistence type="predicted"/>
<reference evidence="6 7" key="1">
    <citation type="submission" date="2019-02" db="EMBL/GenBank/DDBJ databases">
        <title>Deep-cultivation of Planctomycetes and their phenomic and genomic characterization uncovers novel biology.</title>
        <authorList>
            <person name="Wiegand S."/>
            <person name="Jogler M."/>
            <person name="Boedeker C."/>
            <person name="Pinto D."/>
            <person name="Vollmers J."/>
            <person name="Rivas-Marin E."/>
            <person name="Kohn T."/>
            <person name="Peeters S.H."/>
            <person name="Heuer A."/>
            <person name="Rast P."/>
            <person name="Oberbeckmann S."/>
            <person name="Bunk B."/>
            <person name="Jeske O."/>
            <person name="Meyerdierks A."/>
            <person name="Storesund J.E."/>
            <person name="Kallscheuer N."/>
            <person name="Luecker S."/>
            <person name="Lage O.M."/>
            <person name="Pohl T."/>
            <person name="Merkel B.J."/>
            <person name="Hornburger P."/>
            <person name="Mueller R.-W."/>
            <person name="Bruemmer F."/>
            <person name="Labrenz M."/>
            <person name="Spormann A.M."/>
            <person name="Op den Camp H."/>
            <person name="Overmann J."/>
            <person name="Amann R."/>
            <person name="Jetten M.S.M."/>
            <person name="Mascher T."/>
            <person name="Medema M.H."/>
            <person name="Devos D.P."/>
            <person name="Kaster A.-K."/>
            <person name="Ovreas L."/>
            <person name="Rohde M."/>
            <person name="Galperin M.Y."/>
            <person name="Jogler C."/>
        </authorList>
    </citation>
    <scope>NUCLEOTIDE SEQUENCE [LARGE SCALE GENOMIC DNA]</scope>
    <source>
        <strain evidence="6 7">Pan216</strain>
    </source>
</reference>
<dbReference type="SMART" id="SM00220">
    <property type="entry name" value="S_TKc"/>
    <property type="match status" value="1"/>
</dbReference>
<dbReference type="InterPro" id="IPR000719">
    <property type="entry name" value="Prot_kinase_dom"/>
</dbReference>
<evidence type="ECO:0000256" key="1">
    <source>
        <dbReference type="ARBA" id="ARBA00022741"/>
    </source>
</evidence>